<keyword evidence="3" id="KW-1185">Reference proteome</keyword>
<keyword evidence="1" id="KW-0472">Membrane</keyword>
<name>A0ABY6D1S5_9BACT</name>
<dbReference type="EMBL" id="CP106735">
    <property type="protein sequence ID" value="UXX79038.1"/>
    <property type="molecule type" value="Genomic_DNA"/>
</dbReference>
<evidence type="ECO:0008006" key="4">
    <source>
        <dbReference type="Google" id="ProtNLM"/>
    </source>
</evidence>
<reference evidence="2" key="1">
    <citation type="submission" date="2022-10" db="EMBL/GenBank/DDBJ databases">
        <title>Comparative genomics and taxonomic characterization of three novel marine species of genus Reichenbachiella exhibiting antioxidant and polysaccharide degradation activities.</title>
        <authorList>
            <person name="Muhammad N."/>
            <person name="Lee Y.-J."/>
            <person name="Ko J."/>
            <person name="Kim S.-G."/>
        </authorList>
    </citation>
    <scope>NUCLEOTIDE SEQUENCE</scope>
    <source>
        <strain evidence="2">Wsw4-B4</strain>
    </source>
</reference>
<evidence type="ECO:0000313" key="2">
    <source>
        <dbReference type="EMBL" id="UXX79038.1"/>
    </source>
</evidence>
<feature type="transmembrane region" description="Helical" evidence="1">
    <location>
        <begin position="121"/>
        <end position="139"/>
    </location>
</feature>
<gene>
    <name evidence="2" type="ORF">N7E81_16915</name>
</gene>
<dbReference type="Proteomes" id="UP001062165">
    <property type="component" value="Chromosome"/>
</dbReference>
<feature type="transmembrane region" description="Helical" evidence="1">
    <location>
        <begin position="48"/>
        <end position="70"/>
    </location>
</feature>
<proteinExistence type="predicted"/>
<accession>A0ABY6D1S5</accession>
<organism evidence="2 3">
    <name type="scientific">Reichenbachiella carrageenanivorans</name>
    <dbReference type="NCBI Taxonomy" id="2979869"/>
    <lineage>
        <taxon>Bacteria</taxon>
        <taxon>Pseudomonadati</taxon>
        <taxon>Bacteroidota</taxon>
        <taxon>Cytophagia</taxon>
        <taxon>Cytophagales</taxon>
        <taxon>Reichenbachiellaceae</taxon>
        <taxon>Reichenbachiella</taxon>
    </lineage>
</organism>
<feature type="transmembrane region" description="Helical" evidence="1">
    <location>
        <begin position="82"/>
        <end position="101"/>
    </location>
</feature>
<evidence type="ECO:0000256" key="1">
    <source>
        <dbReference type="SAM" id="Phobius"/>
    </source>
</evidence>
<protein>
    <recommendedName>
        <fullName evidence="4">Transmembrane protein</fullName>
    </recommendedName>
</protein>
<dbReference type="RefSeq" id="WP_263050781.1">
    <property type="nucleotide sequence ID" value="NZ_CP106735.1"/>
</dbReference>
<evidence type="ECO:0000313" key="3">
    <source>
        <dbReference type="Proteomes" id="UP001062165"/>
    </source>
</evidence>
<sequence>MKTVKYPLVTASVFLWIGFVGAISFMEAWLKFQAPGITVTLGLGIGRLVFFALNKVEWVLALAIAISYLANKEPLLNNPNGYYWISVVLLTLQTVWLLPVLDHRAELLIQGIEIPSAPYHLIYVGTEIVKISSLIIFGIKQFRAHLKNAYHENQRESNHWRTGSTTLQSSSRI</sequence>
<keyword evidence="1" id="KW-0812">Transmembrane</keyword>
<keyword evidence="1" id="KW-1133">Transmembrane helix</keyword>